<keyword evidence="2" id="KW-1185">Reference proteome</keyword>
<accession>A0A327Q6T4</accession>
<dbReference type="PANTHER" id="PTHR30565:SF9">
    <property type="entry name" value="PROTEIN YCIF"/>
    <property type="match status" value="1"/>
</dbReference>
<dbReference type="InterPro" id="IPR047114">
    <property type="entry name" value="YciF"/>
</dbReference>
<gene>
    <name evidence="1" type="ORF">LX64_03988</name>
</gene>
<dbReference type="RefSeq" id="WP_111599412.1">
    <property type="nucleotide sequence ID" value="NZ_QLLL01000008.1"/>
</dbReference>
<dbReference type="EMBL" id="QLLL01000008">
    <property type="protein sequence ID" value="RAJ00286.1"/>
    <property type="molecule type" value="Genomic_DNA"/>
</dbReference>
<dbReference type="PANTHER" id="PTHR30565">
    <property type="entry name" value="PROTEIN YCIF"/>
    <property type="match status" value="1"/>
</dbReference>
<dbReference type="InterPro" id="IPR012347">
    <property type="entry name" value="Ferritin-like"/>
</dbReference>
<sequence length="178" mass="19962">MPSTHHHTGLHEGEVQQVKLLLQELKSLYWVVKKISRVLDLCENNAQSIVLSQAFANFSGETILQRQRIEEVFAQLAVQPGTIKMPAIAQLIDEGMQLLEGATEHEISDPALTLLGIKLSSAIQANYFGVCYLCDTLHYTAVEELLELCYHEIRATAQTFATLAFSKIDFNFKDLVLE</sequence>
<dbReference type="InterPro" id="IPR009078">
    <property type="entry name" value="Ferritin-like_SF"/>
</dbReference>
<name>A0A327Q6T4_9BACT</name>
<dbReference type="InterPro" id="IPR010287">
    <property type="entry name" value="DUF892_YciF-like"/>
</dbReference>
<dbReference type="Gene3D" id="1.20.1260.10">
    <property type="match status" value="1"/>
</dbReference>
<evidence type="ECO:0000313" key="2">
    <source>
        <dbReference type="Proteomes" id="UP000249547"/>
    </source>
</evidence>
<organism evidence="1 2">
    <name type="scientific">Chitinophaga skermanii</name>
    <dbReference type="NCBI Taxonomy" id="331697"/>
    <lineage>
        <taxon>Bacteria</taxon>
        <taxon>Pseudomonadati</taxon>
        <taxon>Bacteroidota</taxon>
        <taxon>Chitinophagia</taxon>
        <taxon>Chitinophagales</taxon>
        <taxon>Chitinophagaceae</taxon>
        <taxon>Chitinophaga</taxon>
    </lineage>
</organism>
<proteinExistence type="predicted"/>
<dbReference type="Pfam" id="PF05974">
    <property type="entry name" value="DUF892"/>
    <property type="match status" value="1"/>
</dbReference>
<evidence type="ECO:0000313" key="1">
    <source>
        <dbReference type="EMBL" id="RAJ00286.1"/>
    </source>
</evidence>
<dbReference type="SUPFAM" id="SSF47240">
    <property type="entry name" value="Ferritin-like"/>
    <property type="match status" value="1"/>
</dbReference>
<protein>
    <submittedName>
        <fullName evidence="1">Ferritin-like metal-binding protein YciE</fullName>
    </submittedName>
</protein>
<comment type="caution">
    <text evidence="1">The sequence shown here is derived from an EMBL/GenBank/DDBJ whole genome shotgun (WGS) entry which is preliminary data.</text>
</comment>
<dbReference type="AlphaFoldDB" id="A0A327Q6T4"/>
<reference evidence="1 2" key="1">
    <citation type="submission" date="2018-06" db="EMBL/GenBank/DDBJ databases">
        <title>Genomic Encyclopedia of Archaeal and Bacterial Type Strains, Phase II (KMG-II): from individual species to whole genera.</title>
        <authorList>
            <person name="Goeker M."/>
        </authorList>
    </citation>
    <scope>NUCLEOTIDE SEQUENCE [LARGE SCALE GENOMIC DNA]</scope>
    <source>
        <strain evidence="1 2">DSM 23857</strain>
    </source>
</reference>
<dbReference type="Proteomes" id="UP000249547">
    <property type="component" value="Unassembled WGS sequence"/>
</dbReference>